<feature type="region of interest" description="Disordered" evidence="9">
    <location>
        <begin position="1"/>
        <end position="26"/>
    </location>
</feature>
<evidence type="ECO:0000259" key="11">
    <source>
        <dbReference type="PROSITE" id="PS50893"/>
    </source>
</evidence>
<dbReference type="InterPro" id="IPR036640">
    <property type="entry name" value="ABC1_TM_sf"/>
</dbReference>
<feature type="transmembrane region" description="Helical" evidence="10">
    <location>
        <begin position="47"/>
        <end position="66"/>
    </location>
</feature>
<keyword evidence="3" id="KW-1003">Cell membrane</keyword>
<keyword evidence="2" id="KW-0813">Transport</keyword>
<evidence type="ECO:0000313" key="14">
    <source>
        <dbReference type="Proteomes" id="UP001064933"/>
    </source>
</evidence>
<feature type="domain" description="ABC transmembrane type-1" evidence="12">
    <location>
        <begin position="50"/>
        <end position="338"/>
    </location>
</feature>
<dbReference type="SUPFAM" id="SSF52540">
    <property type="entry name" value="P-loop containing nucleoside triphosphate hydrolases"/>
    <property type="match status" value="1"/>
</dbReference>
<protein>
    <submittedName>
        <fullName evidence="13">ABC transporter ATP-binding protein/permease</fullName>
    </submittedName>
</protein>
<evidence type="ECO:0000256" key="5">
    <source>
        <dbReference type="ARBA" id="ARBA00022741"/>
    </source>
</evidence>
<evidence type="ECO:0000313" key="13">
    <source>
        <dbReference type="EMBL" id="UXH77339.1"/>
    </source>
</evidence>
<dbReference type="InterPro" id="IPR039421">
    <property type="entry name" value="Type_1_exporter"/>
</dbReference>
<feature type="transmembrane region" description="Helical" evidence="10">
    <location>
        <begin position="193"/>
        <end position="213"/>
    </location>
</feature>
<dbReference type="Pfam" id="PF00664">
    <property type="entry name" value="ABC_membrane"/>
    <property type="match status" value="1"/>
</dbReference>
<dbReference type="CDD" id="cd18582">
    <property type="entry name" value="ABC_6TM_ATM1_ABCB7"/>
    <property type="match status" value="1"/>
</dbReference>
<keyword evidence="14" id="KW-1185">Reference proteome</keyword>
<dbReference type="InterPro" id="IPR003593">
    <property type="entry name" value="AAA+_ATPase"/>
</dbReference>
<evidence type="ECO:0000256" key="10">
    <source>
        <dbReference type="SAM" id="Phobius"/>
    </source>
</evidence>
<keyword evidence="4 10" id="KW-0812">Transmembrane</keyword>
<dbReference type="SUPFAM" id="SSF90123">
    <property type="entry name" value="ABC transporter transmembrane region"/>
    <property type="match status" value="1"/>
</dbReference>
<dbReference type="PANTHER" id="PTHR24221">
    <property type="entry name" value="ATP-BINDING CASSETTE SUB-FAMILY B"/>
    <property type="match status" value="1"/>
</dbReference>
<dbReference type="PROSITE" id="PS50929">
    <property type="entry name" value="ABC_TM1F"/>
    <property type="match status" value="1"/>
</dbReference>
<evidence type="ECO:0000256" key="6">
    <source>
        <dbReference type="ARBA" id="ARBA00022840"/>
    </source>
</evidence>
<evidence type="ECO:0000256" key="9">
    <source>
        <dbReference type="SAM" id="MobiDB-lite"/>
    </source>
</evidence>
<evidence type="ECO:0000256" key="2">
    <source>
        <dbReference type="ARBA" id="ARBA00022448"/>
    </source>
</evidence>
<dbReference type="InterPro" id="IPR027417">
    <property type="entry name" value="P-loop_NTPase"/>
</dbReference>
<dbReference type="SMART" id="SM00382">
    <property type="entry name" value="AAA"/>
    <property type="match status" value="1"/>
</dbReference>
<evidence type="ECO:0000256" key="7">
    <source>
        <dbReference type="ARBA" id="ARBA00022989"/>
    </source>
</evidence>
<keyword evidence="7 10" id="KW-1133">Transmembrane helix</keyword>
<dbReference type="Pfam" id="PF00005">
    <property type="entry name" value="ABC_tran"/>
    <property type="match status" value="1"/>
</dbReference>
<organism evidence="13 14">
    <name type="scientific">Roseateles amylovorans</name>
    <dbReference type="NCBI Taxonomy" id="2978473"/>
    <lineage>
        <taxon>Bacteria</taxon>
        <taxon>Pseudomonadati</taxon>
        <taxon>Pseudomonadota</taxon>
        <taxon>Betaproteobacteria</taxon>
        <taxon>Burkholderiales</taxon>
        <taxon>Sphaerotilaceae</taxon>
        <taxon>Roseateles</taxon>
    </lineage>
</organism>
<comment type="subcellular location">
    <subcellularLocation>
        <location evidence="1">Cell membrane</location>
        <topology evidence="1">Multi-pass membrane protein</topology>
    </subcellularLocation>
</comment>
<accession>A0ABY6AVY5</accession>
<evidence type="ECO:0000256" key="8">
    <source>
        <dbReference type="ARBA" id="ARBA00023136"/>
    </source>
</evidence>
<feature type="transmembrane region" description="Helical" evidence="10">
    <location>
        <begin position="165"/>
        <end position="187"/>
    </location>
</feature>
<reference evidence="13" key="1">
    <citation type="submission" date="2022-10" db="EMBL/GenBank/DDBJ databases">
        <title>Characterization and whole genome sequencing of a new Roseateles species, isolated from fresh water.</title>
        <authorList>
            <person name="Guliayeva D.Y."/>
            <person name="Akhremchuk A.E."/>
            <person name="Sikolenko M.A."/>
            <person name="Valentovich L.N."/>
            <person name="Sidarenka A.V."/>
        </authorList>
    </citation>
    <scope>NUCLEOTIDE SEQUENCE</scope>
    <source>
        <strain evidence="13">BIM B-1768</strain>
    </source>
</reference>
<keyword evidence="6 13" id="KW-0067">ATP-binding</keyword>
<feature type="transmembrane region" description="Helical" evidence="10">
    <location>
        <begin position="312"/>
        <end position="333"/>
    </location>
</feature>
<dbReference type="CDD" id="cd03253">
    <property type="entry name" value="ABCC_ATM1_transporter"/>
    <property type="match status" value="1"/>
</dbReference>
<dbReference type="GO" id="GO:0005524">
    <property type="term" value="F:ATP binding"/>
    <property type="evidence" value="ECO:0007669"/>
    <property type="project" value="UniProtKB-KW"/>
</dbReference>
<keyword evidence="8 10" id="KW-0472">Membrane</keyword>
<proteinExistence type="predicted"/>
<feature type="domain" description="ABC transporter" evidence="11">
    <location>
        <begin position="372"/>
        <end position="606"/>
    </location>
</feature>
<evidence type="ECO:0000259" key="12">
    <source>
        <dbReference type="PROSITE" id="PS50929"/>
    </source>
</evidence>
<dbReference type="PANTHER" id="PTHR24221:SF402">
    <property type="entry name" value="IRON-SULFUR CLUSTERS TRANSPORTER ABCB7, MITOCHONDRIAL"/>
    <property type="match status" value="1"/>
</dbReference>
<feature type="transmembrane region" description="Helical" evidence="10">
    <location>
        <begin position="86"/>
        <end position="108"/>
    </location>
</feature>
<evidence type="ECO:0000256" key="1">
    <source>
        <dbReference type="ARBA" id="ARBA00004651"/>
    </source>
</evidence>
<dbReference type="Gene3D" id="1.20.1560.10">
    <property type="entry name" value="ABC transporter type 1, transmembrane domain"/>
    <property type="match status" value="1"/>
</dbReference>
<evidence type="ECO:0000256" key="3">
    <source>
        <dbReference type="ARBA" id="ARBA00022475"/>
    </source>
</evidence>
<dbReference type="PROSITE" id="PS00211">
    <property type="entry name" value="ABC_TRANSPORTER_1"/>
    <property type="match status" value="1"/>
</dbReference>
<dbReference type="Proteomes" id="UP001064933">
    <property type="component" value="Chromosome"/>
</dbReference>
<dbReference type="PROSITE" id="PS50893">
    <property type="entry name" value="ABC_TRANSPORTER_2"/>
    <property type="match status" value="1"/>
</dbReference>
<feature type="transmembrane region" description="Helical" evidence="10">
    <location>
        <begin position="276"/>
        <end position="296"/>
    </location>
</feature>
<dbReference type="RefSeq" id="WP_261757083.1">
    <property type="nucleotide sequence ID" value="NZ_CP104562.2"/>
</dbReference>
<dbReference type="EMBL" id="CP104562">
    <property type="protein sequence ID" value="UXH77339.1"/>
    <property type="molecule type" value="Genomic_DNA"/>
</dbReference>
<dbReference type="InterPro" id="IPR017871">
    <property type="entry name" value="ABC_transporter-like_CS"/>
</dbReference>
<dbReference type="InterPro" id="IPR003439">
    <property type="entry name" value="ABC_transporter-like_ATP-bd"/>
</dbReference>
<sequence>MRRSTLADPPAPVAHAASSANPPVPAAPRGDWHTVARLLPYFWRYRWRVAFALAFMVGAKLANVGVPLLLKRLVDSLDITPGTPQALMVVPIGLLVAYGLLRLCTSLFTEARELIFSKATEGASRSISLQVFRHLHDLSLRFHLERQTGGMTRDIERGTRAVNSLISYSLYSIFPTLIEVVLVLGLLSVKFDALFAVITGAALTFYIGFTIWVTEWRTQFRRKLNELDSVAHSKAIDSLLNYETVKYFNNEDFEAARYDQSLEQLRRVQLKSQKTLALLNSGQQLIIAIALVAMLWRATEGVVAGRMSLGDLVMINAFMIQLYIPLNFLGVIYREIKQSLTDLDKMFGLLSREREVADTPDAQPLVVRGAAVRYEEVHFAYEPQRPILKGVSLEIPAGKKVAVVGPSGSGKSTLARLLYRFYDVGDGRITIDGQALTEVTQQSLRRSIGIVPQDTVLFNDTIAYNIAYGRPEASMAEIEAAARSAHVHEFIQSLPQGYQTMVGERGLKLSGGEKQRVAIARTLLKNPPILIFDEATSALDSRNERAIQAELEAAAQNKTVLVIAHRLSTIVDAHEILVMEQGRIIERGRHADLLALRGRYAQMWSLQQDGGRTESTDAEPR</sequence>
<evidence type="ECO:0000256" key="4">
    <source>
        <dbReference type="ARBA" id="ARBA00022692"/>
    </source>
</evidence>
<dbReference type="Gene3D" id="3.40.50.300">
    <property type="entry name" value="P-loop containing nucleotide triphosphate hydrolases"/>
    <property type="match status" value="1"/>
</dbReference>
<name>A0ABY6AVY5_9BURK</name>
<keyword evidence="5" id="KW-0547">Nucleotide-binding</keyword>
<gene>
    <name evidence="13" type="ORF">N4261_20370</name>
</gene>
<dbReference type="InterPro" id="IPR011527">
    <property type="entry name" value="ABC1_TM_dom"/>
</dbReference>